<proteinExistence type="predicted"/>
<reference evidence="5" key="1">
    <citation type="submission" date="2022-11" db="EMBL/GenBank/DDBJ databases">
        <authorList>
            <person name="Hyden B.L."/>
            <person name="Feng K."/>
            <person name="Yates T."/>
            <person name="Jawdy S."/>
            <person name="Smart L.B."/>
            <person name="Muchero W."/>
        </authorList>
    </citation>
    <scope>NUCLEOTIDE SEQUENCE</scope>
    <source>
        <tissue evidence="5">Shoot tip</tissue>
    </source>
</reference>
<dbReference type="SUPFAM" id="SSF53335">
    <property type="entry name" value="S-adenosyl-L-methionine-dependent methyltransferases"/>
    <property type="match status" value="1"/>
</dbReference>
<dbReference type="Pfam" id="PF03492">
    <property type="entry name" value="Methyltransf_7"/>
    <property type="match status" value="1"/>
</dbReference>
<accession>A0A9Q0V179</accession>
<evidence type="ECO:0000256" key="2">
    <source>
        <dbReference type="ARBA" id="ARBA00022679"/>
    </source>
</evidence>
<evidence type="ECO:0000256" key="3">
    <source>
        <dbReference type="ARBA" id="ARBA00022723"/>
    </source>
</evidence>
<name>A0A9Q0V179_SALPP</name>
<gene>
    <name evidence="5" type="ORF">OIU79_000225</name>
</gene>
<dbReference type="Gene3D" id="3.40.50.150">
    <property type="entry name" value="Vaccinia Virus protein VP39"/>
    <property type="match status" value="1"/>
</dbReference>
<organism evidence="5 6">
    <name type="scientific">Salix purpurea</name>
    <name type="common">Purple osier willow</name>
    <dbReference type="NCBI Taxonomy" id="77065"/>
    <lineage>
        <taxon>Eukaryota</taxon>
        <taxon>Viridiplantae</taxon>
        <taxon>Streptophyta</taxon>
        <taxon>Embryophyta</taxon>
        <taxon>Tracheophyta</taxon>
        <taxon>Spermatophyta</taxon>
        <taxon>Magnoliopsida</taxon>
        <taxon>eudicotyledons</taxon>
        <taxon>Gunneridae</taxon>
        <taxon>Pentapetalae</taxon>
        <taxon>rosids</taxon>
        <taxon>fabids</taxon>
        <taxon>Malpighiales</taxon>
        <taxon>Salicaceae</taxon>
        <taxon>Saliceae</taxon>
        <taxon>Salix</taxon>
    </lineage>
</organism>
<evidence type="ECO:0000256" key="1">
    <source>
        <dbReference type="ARBA" id="ARBA00022603"/>
    </source>
</evidence>
<dbReference type="InterPro" id="IPR029063">
    <property type="entry name" value="SAM-dependent_MTases_sf"/>
</dbReference>
<evidence type="ECO:0000313" key="6">
    <source>
        <dbReference type="Proteomes" id="UP001151532"/>
    </source>
</evidence>
<reference evidence="5" key="2">
    <citation type="journal article" date="2023" name="Int. J. Mol. Sci.">
        <title>De Novo Assembly and Annotation of 11 Diverse Shrub Willow (Salix) Genomes Reveals Novel Gene Organization in Sex-Linked Regions.</title>
        <authorList>
            <person name="Hyden B."/>
            <person name="Feng K."/>
            <person name="Yates T.B."/>
            <person name="Jawdy S."/>
            <person name="Cereghino C."/>
            <person name="Smart L.B."/>
            <person name="Muchero W."/>
        </authorList>
    </citation>
    <scope>NUCLEOTIDE SEQUENCE</scope>
    <source>
        <tissue evidence="5">Shoot tip</tissue>
    </source>
</reference>
<keyword evidence="3" id="KW-0479">Metal-binding</keyword>
<dbReference type="InterPro" id="IPR042086">
    <property type="entry name" value="MeTrfase_capping"/>
</dbReference>
<dbReference type="Proteomes" id="UP001151532">
    <property type="component" value="Chromosome 7"/>
</dbReference>
<dbReference type="EMBL" id="JAPFFK010000010">
    <property type="protein sequence ID" value="KAJ6740042.1"/>
    <property type="molecule type" value="Genomic_DNA"/>
</dbReference>
<dbReference type="GO" id="GO:0008168">
    <property type="term" value="F:methyltransferase activity"/>
    <property type="evidence" value="ECO:0007669"/>
    <property type="project" value="UniProtKB-KW"/>
</dbReference>
<dbReference type="InterPro" id="IPR005299">
    <property type="entry name" value="MeTrfase_7"/>
</dbReference>
<keyword evidence="4" id="KW-0460">Magnesium</keyword>
<sequence length="363" mass="40417">MEVCQVLHMNGGRGEQSYAQNSSLQRKVISMTKPIAKEAMTNLYRNTFPASLAIADLGCSSGPNTLYAVSELVKAVDEVRRKLGLQSPEYQVLLNDLPGNDFNAIFKSLVGFHEDMRKQMGEGSGPCFFAGVPGSFYGRLFRRKSLNFVYSSCGVMWLSQVPEGLEDNKGSICMVGKSPPSVVKAYYRQFQMDFSLFLKCRSEELVAGGRMVLNIYSRKSEDPSSKEFSYMWDLLSVALNEMVVEGIIEEEKSDSFNIPVYTPSPLEVESIVEKEGSFTIDLLDVSQLNWNAYDDEVHQSEAFKDGGCNAAKILRAAAEPMLVSHFGESIIDEVFSRLGEIVNRKSEEKTEIVIVTVSMTRKG</sequence>
<dbReference type="GO" id="GO:0046872">
    <property type="term" value="F:metal ion binding"/>
    <property type="evidence" value="ECO:0007669"/>
    <property type="project" value="UniProtKB-KW"/>
</dbReference>
<keyword evidence="6" id="KW-1185">Reference proteome</keyword>
<comment type="caution">
    <text evidence="5">The sequence shown here is derived from an EMBL/GenBank/DDBJ whole genome shotgun (WGS) entry which is preliminary data.</text>
</comment>
<protein>
    <submittedName>
        <fullName evidence="5">SAM DEPENDENT CARBOXYL METHYLTRANSFERASE-RELATED</fullName>
    </submittedName>
</protein>
<dbReference type="GO" id="GO:0032259">
    <property type="term" value="P:methylation"/>
    <property type="evidence" value="ECO:0007669"/>
    <property type="project" value="UniProtKB-KW"/>
</dbReference>
<evidence type="ECO:0000313" key="5">
    <source>
        <dbReference type="EMBL" id="KAJ6740042.1"/>
    </source>
</evidence>
<evidence type="ECO:0000256" key="4">
    <source>
        <dbReference type="ARBA" id="ARBA00022842"/>
    </source>
</evidence>
<dbReference type="AlphaFoldDB" id="A0A9Q0V179"/>
<dbReference type="PANTHER" id="PTHR31009">
    <property type="entry name" value="S-ADENOSYL-L-METHIONINE:CARBOXYL METHYLTRANSFERASE FAMILY PROTEIN"/>
    <property type="match status" value="1"/>
</dbReference>
<keyword evidence="1 5" id="KW-0489">Methyltransferase</keyword>
<dbReference type="Gene3D" id="1.10.1200.270">
    <property type="entry name" value="Methyltransferase, alpha-helical capping domain"/>
    <property type="match status" value="1"/>
</dbReference>
<keyword evidence="2" id="KW-0808">Transferase</keyword>
<dbReference type="OrthoDB" id="1523883at2759"/>